<proteinExistence type="evidence at transcript level"/>
<name>D5AEK0_DROME</name>
<accession>D5AEK0</accession>
<evidence type="ECO:0000313" key="1">
    <source>
        <dbReference type="EMBL" id="ADF27165.1"/>
    </source>
</evidence>
<protein>
    <submittedName>
        <fullName evidence="1">MIP20873p</fullName>
    </submittedName>
</protein>
<reference evidence="1" key="1">
    <citation type="submission" date="2010-04" db="EMBL/GenBank/DDBJ databases">
        <authorList>
            <person name="Carlson J."/>
            <person name="Booth B."/>
            <person name="Frise E."/>
            <person name="Sandler J."/>
            <person name="Wan K."/>
            <person name="Yu C."/>
            <person name="Celniker S."/>
        </authorList>
    </citation>
    <scope>NUCLEOTIDE SEQUENCE</scope>
</reference>
<dbReference type="EMBL" id="BT124737">
    <property type="protein sequence ID" value="ADF27165.1"/>
    <property type="molecule type" value="mRNA"/>
</dbReference>
<gene>
    <name evidence="1" type="primary">cpx-RC</name>
</gene>
<dbReference type="AlphaFoldDB" id="D5AEK0"/>
<sequence length="64" mass="7059">MAAFIAKQMVGNQLSAVKGTGTGSTWLISSFHHQSWIPVYRFDDGVVQHLLYSTSTNVPRAPRP</sequence>
<organism evidence="1">
    <name type="scientific">Drosophila melanogaster</name>
    <name type="common">Fruit fly</name>
    <dbReference type="NCBI Taxonomy" id="7227"/>
    <lineage>
        <taxon>Eukaryota</taxon>
        <taxon>Metazoa</taxon>
        <taxon>Ecdysozoa</taxon>
        <taxon>Arthropoda</taxon>
        <taxon>Hexapoda</taxon>
        <taxon>Insecta</taxon>
        <taxon>Pterygota</taxon>
        <taxon>Neoptera</taxon>
        <taxon>Endopterygota</taxon>
        <taxon>Diptera</taxon>
        <taxon>Brachycera</taxon>
        <taxon>Muscomorpha</taxon>
        <taxon>Ephydroidea</taxon>
        <taxon>Drosophilidae</taxon>
        <taxon>Drosophila</taxon>
        <taxon>Sophophora</taxon>
    </lineage>
</organism>